<sequence length="82" mass="9190">MSKPIRNGTEMADITRLEQANETMRLVNRALARNDVAVLTALGFCHQHIGELQQQGGFRSSSIAQNTRMITRLRKVGDTHVQ</sequence>
<organism evidence="1 2">
    <name type="scientific">Pseudomonas orientalis</name>
    <dbReference type="NCBI Taxonomy" id="76758"/>
    <lineage>
        <taxon>Bacteria</taxon>
        <taxon>Pseudomonadati</taxon>
        <taxon>Pseudomonadota</taxon>
        <taxon>Gammaproteobacteria</taxon>
        <taxon>Pseudomonadales</taxon>
        <taxon>Pseudomonadaceae</taxon>
        <taxon>Pseudomonas</taxon>
    </lineage>
</organism>
<evidence type="ECO:0000313" key="2">
    <source>
        <dbReference type="Proteomes" id="UP000293369"/>
    </source>
</evidence>
<evidence type="ECO:0000313" key="1">
    <source>
        <dbReference type="EMBL" id="RZI32278.1"/>
    </source>
</evidence>
<name>A0A4Q7D2Y8_9PSED</name>
<reference evidence="1 2" key="1">
    <citation type="submission" date="2019-02" db="EMBL/GenBank/DDBJ databases">
        <title>Pseudomonas spp from wheat grain.</title>
        <authorList>
            <person name="Cho G.-S."/>
            <person name="Franz C.M.A.P."/>
        </authorList>
    </citation>
    <scope>NUCLEOTIDE SEQUENCE [LARGE SCALE GENOMIC DNA]</scope>
    <source>
        <strain evidence="1 2">133NRW</strain>
    </source>
</reference>
<dbReference type="RefSeq" id="WP_130138296.1">
    <property type="nucleotide sequence ID" value="NZ_SGFE01000012.1"/>
</dbReference>
<gene>
    <name evidence="1" type="ORF">EUX57_07920</name>
</gene>
<comment type="caution">
    <text evidence="1">The sequence shown here is derived from an EMBL/GenBank/DDBJ whole genome shotgun (WGS) entry which is preliminary data.</text>
</comment>
<dbReference type="EMBL" id="SGFE01000012">
    <property type="protein sequence ID" value="RZI32278.1"/>
    <property type="molecule type" value="Genomic_DNA"/>
</dbReference>
<protein>
    <submittedName>
        <fullName evidence="1">Uncharacterized protein</fullName>
    </submittedName>
</protein>
<accession>A0A4Q7D2Y8</accession>
<dbReference type="Proteomes" id="UP000293369">
    <property type="component" value="Unassembled WGS sequence"/>
</dbReference>
<dbReference type="AlphaFoldDB" id="A0A4Q7D2Y8"/>
<proteinExistence type="predicted"/>